<dbReference type="AlphaFoldDB" id="A0A6M0SSN2"/>
<protein>
    <submittedName>
        <fullName evidence="1">SHOCT domain-containing protein</fullName>
    </submittedName>
</protein>
<evidence type="ECO:0000313" key="2">
    <source>
        <dbReference type="Proteomes" id="UP000472355"/>
    </source>
</evidence>
<dbReference type="Proteomes" id="UP000472355">
    <property type="component" value="Unassembled WGS sequence"/>
</dbReference>
<dbReference type="EMBL" id="SGKU01000037">
    <property type="protein sequence ID" value="NFA43404.1"/>
    <property type="molecule type" value="Genomic_DNA"/>
</dbReference>
<proteinExistence type="predicted"/>
<reference evidence="1 2" key="1">
    <citation type="submission" date="2019-02" db="EMBL/GenBank/DDBJ databases">
        <title>Genome sequencing of Clostridium botulinum clinical isolates.</title>
        <authorList>
            <person name="Brunt J."/>
            <person name="Van Vliet A.H.M."/>
            <person name="Stringer S.C."/>
            <person name="Grant K.A."/>
            <person name="Carter A.C."/>
            <person name="Peck M.W."/>
        </authorList>
    </citation>
    <scope>NUCLEOTIDE SEQUENCE [LARGE SCALE GENOMIC DNA]</scope>
    <source>
        <strain evidence="1 2">H113700579</strain>
    </source>
</reference>
<comment type="caution">
    <text evidence="1">The sequence shown here is derived from an EMBL/GenBank/DDBJ whole genome shotgun (WGS) entry which is preliminary data.</text>
</comment>
<accession>A0A6M0SSN2</accession>
<evidence type="ECO:0000313" key="1">
    <source>
        <dbReference type="EMBL" id="NFA43404.1"/>
    </source>
</evidence>
<name>A0A6M0SSN2_CLOBO</name>
<organism evidence="1 2">
    <name type="scientific">Clostridium botulinum</name>
    <dbReference type="NCBI Taxonomy" id="1491"/>
    <lineage>
        <taxon>Bacteria</taxon>
        <taxon>Bacillati</taxon>
        <taxon>Bacillota</taxon>
        <taxon>Clostridia</taxon>
        <taxon>Eubacteriales</taxon>
        <taxon>Clostridiaceae</taxon>
        <taxon>Clostridium</taxon>
    </lineage>
</organism>
<sequence>MGLFSTKPKDKMMFKLIDGIGLNKGTYMDVCIKENHLTVCESRKGYSINIYYQDIINVTYGTYCDEITKNKSTVGRAIIGGVLTGGIGAVVGGMSGIGTKTKTKKLFAMYLEYMDTTTKNLIVLEDVMLVGVKKFIEQIKIKMNHAPKVNDLVENSSSEDVPTQILKLAELKDKNIISNDEFELKKTELLSRM</sequence>
<gene>
    <name evidence="1" type="ORF">EXM65_12680</name>
</gene>